<organism evidence="1 2">
    <name type="scientific">Parvicella tangerina</name>
    <dbReference type="NCBI Taxonomy" id="2829795"/>
    <lineage>
        <taxon>Bacteria</taxon>
        <taxon>Pseudomonadati</taxon>
        <taxon>Bacteroidota</taxon>
        <taxon>Flavobacteriia</taxon>
        <taxon>Flavobacteriales</taxon>
        <taxon>Parvicellaceae</taxon>
        <taxon>Parvicella</taxon>
    </lineage>
</organism>
<dbReference type="KEGG" id="ptan:CRYO30217_00652"/>
<dbReference type="EMBL" id="OU015584">
    <property type="protein sequence ID" value="CAG5078363.1"/>
    <property type="molecule type" value="Genomic_DNA"/>
</dbReference>
<dbReference type="AlphaFoldDB" id="A0A916JKI9"/>
<dbReference type="Proteomes" id="UP000683507">
    <property type="component" value="Chromosome"/>
</dbReference>
<keyword evidence="2" id="KW-1185">Reference proteome</keyword>
<evidence type="ECO:0000313" key="1">
    <source>
        <dbReference type="EMBL" id="CAG5078363.1"/>
    </source>
</evidence>
<gene>
    <name evidence="1" type="ORF">CRYO30217_00652</name>
</gene>
<evidence type="ECO:0000313" key="2">
    <source>
        <dbReference type="Proteomes" id="UP000683507"/>
    </source>
</evidence>
<dbReference type="Gene3D" id="3.40.50.2000">
    <property type="entry name" value="Glycogen Phosphorylase B"/>
    <property type="match status" value="2"/>
</dbReference>
<evidence type="ECO:0008006" key="3">
    <source>
        <dbReference type="Google" id="ProtNLM"/>
    </source>
</evidence>
<accession>A0A916JKI9</accession>
<sequence>MHARRILISPLDWGLGHTTRTLPIIDILINKGHKVTVACNDRQKALIKKDYPTIKFVHLDGYDVEYSLNTSMAWNMIKQSPKITRNIKRENKWLEEFIDENPQDFIISDNRFGFYHPRVENVYITHQINIQGPAIIKPILFGLHKSYIDNFHHCWIPDTSDSLLAGDLSKTNIERFKYIGPVSRFKKAATDDQTKYKYLGIASGPEPQKSAFCKLLEEKFLEIDEPCAIIGGEPLSKESNQIENITYFPHLGTPDFYEAVSSSEVIISRSGYSTIMDFSILQKPIFFVPTPGQTEQEYLAKFHYEQSGIGYCKQSEFNLAKVKTANKLPQASPEEWRDKIWEVITLL</sequence>
<dbReference type="RefSeq" id="WP_258540881.1">
    <property type="nucleotide sequence ID" value="NZ_OU015584.1"/>
</dbReference>
<protein>
    <recommendedName>
        <fullName evidence="3">Glycosyl transferase family 28 C-terminal domain-containing protein</fullName>
    </recommendedName>
</protein>
<dbReference type="Pfam" id="PF13528">
    <property type="entry name" value="Glyco_trans_1_3"/>
    <property type="match status" value="1"/>
</dbReference>
<dbReference type="SUPFAM" id="SSF53756">
    <property type="entry name" value="UDP-Glycosyltransferase/glycogen phosphorylase"/>
    <property type="match status" value="2"/>
</dbReference>
<reference evidence="1" key="1">
    <citation type="submission" date="2021-04" db="EMBL/GenBank/DDBJ databases">
        <authorList>
            <person name="Rodrigo-Torres L."/>
            <person name="Arahal R. D."/>
            <person name="Lucena T."/>
        </authorList>
    </citation>
    <scope>NUCLEOTIDE SEQUENCE</scope>
    <source>
        <strain evidence="1">AS29M-1</strain>
    </source>
</reference>
<proteinExistence type="predicted"/>
<name>A0A916JKI9_9FLAO</name>